<dbReference type="Proteomes" id="UP000735302">
    <property type="component" value="Unassembled WGS sequence"/>
</dbReference>
<dbReference type="EMBL" id="BLXT01003136">
    <property type="protein sequence ID" value="GFO00600.1"/>
    <property type="molecule type" value="Genomic_DNA"/>
</dbReference>
<keyword evidence="2" id="KW-1185">Reference proteome</keyword>
<comment type="caution">
    <text evidence="1">The sequence shown here is derived from an EMBL/GenBank/DDBJ whole genome shotgun (WGS) entry which is preliminary data.</text>
</comment>
<protein>
    <submittedName>
        <fullName evidence="1">Tenascin</fullName>
    </submittedName>
</protein>
<organism evidence="1 2">
    <name type="scientific">Plakobranchus ocellatus</name>
    <dbReference type="NCBI Taxonomy" id="259542"/>
    <lineage>
        <taxon>Eukaryota</taxon>
        <taxon>Metazoa</taxon>
        <taxon>Spiralia</taxon>
        <taxon>Lophotrochozoa</taxon>
        <taxon>Mollusca</taxon>
        <taxon>Gastropoda</taxon>
        <taxon>Heterobranchia</taxon>
        <taxon>Euthyneura</taxon>
        <taxon>Panpulmonata</taxon>
        <taxon>Sacoglossa</taxon>
        <taxon>Placobranchoidea</taxon>
        <taxon>Plakobranchidae</taxon>
        <taxon>Plakobranchus</taxon>
    </lineage>
</organism>
<dbReference type="AlphaFoldDB" id="A0AAV4A118"/>
<proteinExistence type="predicted"/>
<accession>A0AAV4A118</accession>
<gene>
    <name evidence="1" type="ORF">PoB_002710500</name>
</gene>
<name>A0AAV4A118_9GAST</name>
<reference evidence="1 2" key="1">
    <citation type="journal article" date="2021" name="Elife">
        <title>Chloroplast acquisition without the gene transfer in kleptoplastic sea slugs, Plakobranchus ocellatus.</title>
        <authorList>
            <person name="Maeda T."/>
            <person name="Takahashi S."/>
            <person name="Yoshida T."/>
            <person name="Shimamura S."/>
            <person name="Takaki Y."/>
            <person name="Nagai Y."/>
            <person name="Toyoda A."/>
            <person name="Suzuki Y."/>
            <person name="Arimoto A."/>
            <person name="Ishii H."/>
            <person name="Satoh N."/>
            <person name="Nishiyama T."/>
            <person name="Hasebe M."/>
            <person name="Maruyama T."/>
            <person name="Minagawa J."/>
            <person name="Obokata J."/>
            <person name="Shigenobu S."/>
        </authorList>
    </citation>
    <scope>NUCLEOTIDE SEQUENCE [LARGE SCALE GENOMIC DNA]</scope>
</reference>
<sequence>MPLPSTSHRQALCSNEFILKGHGKALCSIASALDRPWASSVLHCLCPRQAMGKLCAPLRLPSPGHGQALCSNEFILKGHGKALCSIASALDRPWASSVLLCICPHQAMGKLCAPMCLPSTCHGQALCSIVSDLTRPWESSVLHCVCPHQAMGKLCAPMHLPSPGHGQALCSDASALTRPWASCML</sequence>
<evidence type="ECO:0000313" key="2">
    <source>
        <dbReference type="Proteomes" id="UP000735302"/>
    </source>
</evidence>
<evidence type="ECO:0000313" key="1">
    <source>
        <dbReference type="EMBL" id="GFO00600.1"/>
    </source>
</evidence>